<reference evidence="1 2" key="1">
    <citation type="submission" date="2020-07" db="EMBL/GenBank/DDBJ databases">
        <title>Sequencing the genomes of 1000 actinobacteria strains.</title>
        <authorList>
            <person name="Klenk H.-P."/>
        </authorList>
    </citation>
    <scope>NUCLEOTIDE SEQUENCE [LARGE SCALE GENOMIC DNA]</scope>
    <source>
        <strain evidence="1 2">LI1</strain>
    </source>
</reference>
<evidence type="ECO:0000313" key="2">
    <source>
        <dbReference type="Proteomes" id="UP000537260"/>
    </source>
</evidence>
<protein>
    <submittedName>
        <fullName evidence="1">Uncharacterized protein</fullName>
    </submittedName>
</protein>
<accession>A0A7Z0EG96</accession>
<dbReference type="EMBL" id="JACCFM010000001">
    <property type="protein sequence ID" value="NYJ20953.1"/>
    <property type="molecule type" value="Genomic_DNA"/>
</dbReference>
<proteinExistence type="predicted"/>
<evidence type="ECO:0000313" key="1">
    <source>
        <dbReference type="EMBL" id="NYJ20953.1"/>
    </source>
</evidence>
<gene>
    <name evidence="1" type="ORF">HNR05_002744</name>
</gene>
<name>A0A7Z0EG96_9MICO</name>
<comment type="caution">
    <text evidence="1">The sequence shown here is derived from an EMBL/GenBank/DDBJ whole genome shotgun (WGS) entry which is preliminary data.</text>
</comment>
<dbReference type="AlphaFoldDB" id="A0A7Z0EG96"/>
<keyword evidence="2" id="KW-1185">Reference proteome</keyword>
<dbReference type="Proteomes" id="UP000537260">
    <property type="component" value="Unassembled WGS sequence"/>
</dbReference>
<sequence>MNSLRAELLGADPNAVPEFTIMLPNGWTEHDATPASEKKLLDQAARRLRDEHRPDLNAQLRALTGRAFTGLRTANTEKIYMHTEAWTDDLVLPLTITASVRTSPTGGSLDQHVVDLIRTKGATALHDDERFVRWESRSDVSLGTATVGQRTVAYLTPFPAGARTHALQFTAVAVHPHGEGDLPLLDQMFLLTDAIVSTFAWKAA</sequence>
<dbReference type="RefSeq" id="WP_179579628.1">
    <property type="nucleotide sequence ID" value="NZ_JACCFM010000001.1"/>
</dbReference>
<organism evidence="1 2">
    <name type="scientific">Glaciibacter psychrotolerans</name>
    <dbReference type="NCBI Taxonomy" id="670054"/>
    <lineage>
        <taxon>Bacteria</taxon>
        <taxon>Bacillati</taxon>
        <taxon>Actinomycetota</taxon>
        <taxon>Actinomycetes</taxon>
        <taxon>Micrococcales</taxon>
        <taxon>Microbacteriaceae</taxon>
        <taxon>Glaciibacter</taxon>
    </lineage>
</organism>